<dbReference type="SUPFAM" id="SSF50129">
    <property type="entry name" value="GroES-like"/>
    <property type="match status" value="1"/>
</dbReference>
<dbReference type="CDD" id="cd05288">
    <property type="entry name" value="PGDH"/>
    <property type="match status" value="1"/>
</dbReference>
<accession>A0A8J3M281</accession>
<comment type="caution">
    <text evidence="3">The sequence shown here is derived from an EMBL/GenBank/DDBJ whole genome shotgun (WGS) entry which is preliminary data.</text>
</comment>
<sequence length="341" mass="36434">MSETPRRTRRYVLAERPAAPTGPLEEGVLRYEEDVPVPRLGSGQVLVKVEWMSLDPATRSWMNDTPSSLPPSPLGETMRALGAGTVSASEHPDFVVGERVCGLLGWQEDAVVDGSSLRRVPDGVPLNASLNVLGIAGQTAWLGLHDIGRPRKGETVVVTAAAGGVGSVAVQLAVAAGARVIGVAGTPAKCEWVRELGADECVDYREDDVSAACSRLCPDGIDVVFDNVGGAMLDALLPHMAVNARVVLCGAISRHDGGRGPVPLHNWFHLLVNRVRMEAFIYMDHEDRFDEIEADLLPRLRDGGLRSREHVVEGLTAAPAALHTLFDGTNTGKLLVRVGRS</sequence>
<organism evidence="3 4">
    <name type="scientific">Planotetraspora kaengkrachanensis</name>
    <dbReference type="NCBI Taxonomy" id="575193"/>
    <lineage>
        <taxon>Bacteria</taxon>
        <taxon>Bacillati</taxon>
        <taxon>Actinomycetota</taxon>
        <taxon>Actinomycetes</taxon>
        <taxon>Streptosporangiales</taxon>
        <taxon>Streptosporangiaceae</taxon>
        <taxon>Planotetraspora</taxon>
    </lineage>
</organism>
<dbReference type="InterPro" id="IPR020843">
    <property type="entry name" value="ER"/>
</dbReference>
<dbReference type="GO" id="GO:0016628">
    <property type="term" value="F:oxidoreductase activity, acting on the CH-CH group of donors, NAD or NADP as acceptor"/>
    <property type="evidence" value="ECO:0007669"/>
    <property type="project" value="InterPro"/>
</dbReference>
<name>A0A8J3M281_9ACTN</name>
<dbReference type="EMBL" id="BONV01000002">
    <property type="protein sequence ID" value="GIG77725.1"/>
    <property type="molecule type" value="Genomic_DNA"/>
</dbReference>
<protein>
    <submittedName>
        <fullName evidence="3">NADP-dependent oxidoreductase</fullName>
    </submittedName>
</protein>
<dbReference type="InterPro" id="IPR036291">
    <property type="entry name" value="NAD(P)-bd_dom_sf"/>
</dbReference>
<dbReference type="Gene3D" id="3.40.50.720">
    <property type="entry name" value="NAD(P)-binding Rossmann-like Domain"/>
    <property type="match status" value="1"/>
</dbReference>
<dbReference type="SUPFAM" id="SSF51735">
    <property type="entry name" value="NAD(P)-binding Rossmann-fold domains"/>
    <property type="match status" value="1"/>
</dbReference>
<gene>
    <name evidence="3" type="ORF">Pka01_08520</name>
</gene>
<dbReference type="PANTHER" id="PTHR43205:SF42">
    <property type="entry name" value="ALCOHOL DEHYDROGENASE, ZINC-CONTAINING (AFU_ORTHOLOGUE AFUA_7G04530)"/>
    <property type="match status" value="1"/>
</dbReference>
<keyword evidence="1" id="KW-0560">Oxidoreductase</keyword>
<dbReference type="PANTHER" id="PTHR43205">
    <property type="entry name" value="PROSTAGLANDIN REDUCTASE"/>
    <property type="match status" value="1"/>
</dbReference>
<evidence type="ECO:0000256" key="1">
    <source>
        <dbReference type="ARBA" id="ARBA00023002"/>
    </source>
</evidence>
<feature type="domain" description="Enoyl reductase (ER)" evidence="2">
    <location>
        <begin position="22"/>
        <end position="336"/>
    </location>
</feature>
<dbReference type="SMART" id="SM00829">
    <property type="entry name" value="PKS_ER"/>
    <property type="match status" value="1"/>
</dbReference>
<dbReference type="Proteomes" id="UP000630097">
    <property type="component" value="Unassembled WGS sequence"/>
</dbReference>
<dbReference type="FunFam" id="3.40.50.720:FF:000121">
    <property type="entry name" value="Prostaglandin reductase 2"/>
    <property type="match status" value="1"/>
</dbReference>
<evidence type="ECO:0000313" key="3">
    <source>
        <dbReference type="EMBL" id="GIG77725.1"/>
    </source>
</evidence>
<dbReference type="AlphaFoldDB" id="A0A8J3M281"/>
<proteinExistence type="predicted"/>
<reference evidence="3 4" key="1">
    <citation type="submission" date="2021-01" db="EMBL/GenBank/DDBJ databases">
        <title>Whole genome shotgun sequence of Planotetraspora kaengkrachanensis NBRC 104272.</title>
        <authorList>
            <person name="Komaki H."/>
            <person name="Tamura T."/>
        </authorList>
    </citation>
    <scope>NUCLEOTIDE SEQUENCE [LARGE SCALE GENOMIC DNA]</scope>
    <source>
        <strain evidence="3 4">NBRC 104272</strain>
    </source>
</reference>
<dbReference type="InterPro" id="IPR011032">
    <property type="entry name" value="GroES-like_sf"/>
</dbReference>
<evidence type="ECO:0000313" key="4">
    <source>
        <dbReference type="Proteomes" id="UP000630097"/>
    </source>
</evidence>
<dbReference type="InterPro" id="IPR045010">
    <property type="entry name" value="MDR_fam"/>
</dbReference>
<dbReference type="InterPro" id="IPR041694">
    <property type="entry name" value="ADH_N_2"/>
</dbReference>
<evidence type="ECO:0000259" key="2">
    <source>
        <dbReference type="SMART" id="SM00829"/>
    </source>
</evidence>
<keyword evidence="4" id="KW-1185">Reference proteome</keyword>
<dbReference type="Gene3D" id="3.90.180.10">
    <property type="entry name" value="Medium-chain alcohol dehydrogenases, catalytic domain"/>
    <property type="match status" value="1"/>
</dbReference>
<dbReference type="RefSeq" id="WP_203881220.1">
    <property type="nucleotide sequence ID" value="NZ_BAABHH010000002.1"/>
</dbReference>
<dbReference type="Pfam" id="PF16884">
    <property type="entry name" value="ADH_N_2"/>
    <property type="match status" value="1"/>
</dbReference>
<dbReference type="InterPro" id="IPR013149">
    <property type="entry name" value="ADH-like_C"/>
</dbReference>
<dbReference type="Pfam" id="PF00107">
    <property type="entry name" value="ADH_zinc_N"/>
    <property type="match status" value="1"/>
</dbReference>